<proteinExistence type="predicted"/>
<organism evidence="3 4">
    <name type="scientific">Natronosporangium hydrolyticum</name>
    <dbReference type="NCBI Taxonomy" id="2811111"/>
    <lineage>
        <taxon>Bacteria</taxon>
        <taxon>Bacillati</taxon>
        <taxon>Actinomycetota</taxon>
        <taxon>Actinomycetes</taxon>
        <taxon>Micromonosporales</taxon>
        <taxon>Micromonosporaceae</taxon>
        <taxon>Natronosporangium</taxon>
    </lineage>
</organism>
<dbReference type="Proteomes" id="UP000662857">
    <property type="component" value="Chromosome"/>
</dbReference>
<dbReference type="NCBIfam" id="TIGR03943">
    <property type="entry name" value="TIGR03943 family putative permease subunit"/>
    <property type="match status" value="1"/>
</dbReference>
<feature type="transmembrane region" description="Helical" evidence="1">
    <location>
        <begin position="35"/>
        <end position="57"/>
    </location>
</feature>
<dbReference type="InterPro" id="IPR052955">
    <property type="entry name" value="UPF0703_membrane_permease"/>
</dbReference>
<dbReference type="RefSeq" id="WP_239675270.1">
    <property type="nucleotide sequence ID" value="NZ_CP070499.1"/>
</dbReference>
<dbReference type="PANTHER" id="PTHR40047:SF1">
    <property type="entry name" value="UPF0703 PROTEIN YCGQ"/>
    <property type="match status" value="1"/>
</dbReference>
<dbReference type="KEGG" id="nhy:JQS43_16330"/>
<evidence type="ECO:0000259" key="2">
    <source>
        <dbReference type="Pfam" id="PF21537"/>
    </source>
</evidence>
<dbReference type="Pfam" id="PF21537">
    <property type="entry name" value="DUF1980_C"/>
    <property type="match status" value="1"/>
</dbReference>
<protein>
    <submittedName>
        <fullName evidence="3">TIGR03943 family protein</fullName>
    </submittedName>
</protein>
<sequence>MNRLAQGVVMLLFGGAVLRASLTDMYLRYVKDTLQPFLIVASGLLIVAGGMTLWYELRRDRREPPPDDGHGHGHREPRVAWLLVAPVLGLLLVSPPALGSYSAGTTGTALSIDQRPADFPPLPEVSLVELPVLDYASRAVWDEGRSLADRRIQLTGFLTSDRRGGADEGEQEQFLARLVLSCCAADARPIKVGMVGAEAPVGLADDTWVAVIGTYVEQTTVDPINEATIPYIEVETWEVVPPPDRPYE</sequence>
<feature type="transmembrane region" description="Helical" evidence="1">
    <location>
        <begin position="78"/>
        <end position="98"/>
    </location>
</feature>
<evidence type="ECO:0000313" key="3">
    <source>
        <dbReference type="EMBL" id="QSB13193.1"/>
    </source>
</evidence>
<dbReference type="PANTHER" id="PTHR40047">
    <property type="entry name" value="UPF0703 PROTEIN YCGQ"/>
    <property type="match status" value="1"/>
</dbReference>
<name>A0A895YCM0_9ACTN</name>
<dbReference type="AlphaFoldDB" id="A0A895YCM0"/>
<dbReference type="InterPro" id="IPR015402">
    <property type="entry name" value="DUF1980"/>
</dbReference>
<feature type="domain" description="DUF1980" evidence="2">
    <location>
        <begin position="148"/>
        <end position="247"/>
    </location>
</feature>
<keyword evidence="1" id="KW-0812">Transmembrane</keyword>
<evidence type="ECO:0000256" key="1">
    <source>
        <dbReference type="SAM" id="Phobius"/>
    </source>
</evidence>
<keyword evidence="4" id="KW-1185">Reference proteome</keyword>
<accession>A0A895YCM0</accession>
<dbReference type="EMBL" id="CP070499">
    <property type="protein sequence ID" value="QSB13193.1"/>
    <property type="molecule type" value="Genomic_DNA"/>
</dbReference>
<dbReference type="InterPro" id="IPR048447">
    <property type="entry name" value="DUF1980_C"/>
</dbReference>
<reference evidence="3" key="1">
    <citation type="submission" date="2021-02" db="EMBL/GenBank/DDBJ databases">
        <title>Natrosporangium hydrolyticum gen. nov., sp. nov, a haloalkaliphilic actinobacterium from a soda solonchak soil.</title>
        <authorList>
            <person name="Sorokin D.Y."/>
            <person name="Khijniak T.V."/>
            <person name="Zakharycheva A.P."/>
            <person name="Boueva O.V."/>
            <person name="Ariskina E.V."/>
            <person name="Hahnke R.L."/>
            <person name="Bunk B."/>
            <person name="Sproer C."/>
            <person name="Schumann P."/>
            <person name="Evtushenko L.I."/>
            <person name="Kublanov I.V."/>
        </authorList>
    </citation>
    <scope>NUCLEOTIDE SEQUENCE</scope>
    <source>
        <strain evidence="3">DSM 106523</strain>
    </source>
</reference>
<keyword evidence="1" id="KW-1133">Transmembrane helix</keyword>
<gene>
    <name evidence="3" type="ORF">JQS43_16330</name>
</gene>
<evidence type="ECO:0000313" key="4">
    <source>
        <dbReference type="Proteomes" id="UP000662857"/>
    </source>
</evidence>
<keyword evidence="1" id="KW-0472">Membrane</keyword>